<dbReference type="AlphaFoldDB" id="A0A0F7SX04"/>
<organism evidence="1">
    <name type="scientific">Phaffia rhodozyma</name>
    <name type="common">Yeast</name>
    <name type="synonym">Xanthophyllomyces dendrorhous</name>
    <dbReference type="NCBI Taxonomy" id="264483"/>
    <lineage>
        <taxon>Eukaryota</taxon>
        <taxon>Fungi</taxon>
        <taxon>Dikarya</taxon>
        <taxon>Basidiomycota</taxon>
        <taxon>Agaricomycotina</taxon>
        <taxon>Tremellomycetes</taxon>
        <taxon>Cystofilobasidiales</taxon>
        <taxon>Mrakiaceae</taxon>
        <taxon>Phaffia</taxon>
    </lineage>
</organism>
<protein>
    <submittedName>
        <fullName evidence="1">Uncharacterized protein</fullName>
    </submittedName>
</protein>
<reference evidence="1" key="1">
    <citation type="submission" date="2014-08" db="EMBL/GenBank/DDBJ databases">
        <authorList>
            <person name="Sharma Rahul"/>
            <person name="Thines Marco"/>
        </authorList>
    </citation>
    <scope>NUCLEOTIDE SEQUENCE</scope>
</reference>
<evidence type="ECO:0000313" key="1">
    <source>
        <dbReference type="EMBL" id="CED84653.1"/>
    </source>
</evidence>
<proteinExistence type="predicted"/>
<sequence length="113" mass="12298">MSLGPVQPPQLHFQSSTYLLLTLSSPVSVFTDALVLSPSSQLLTSPVPVTYISPVGELPDEHIVSVENVRSGSQDWARIEKDVLDGLKGLKGVRAVKVMDPPSQRFKKSTQEL</sequence>
<name>A0A0F7SX04_PHARH</name>
<dbReference type="EMBL" id="LN483166">
    <property type="protein sequence ID" value="CED84653.1"/>
    <property type="molecule type" value="Genomic_DNA"/>
</dbReference>
<accession>A0A0F7SX04</accession>